<gene>
    <name evidence="1" type="ORF">WKV53_07860</name>
</gene>
<protein>
    <submittedName>
        <fullName evidence="1">Uncharacterized protein</fullName>
    </submittedName>
</protein>
<sequence>MPIPDASELVIAAIIERHGLVAGSCEIHLDDVVHQLISPDTRGTIFWASYVATEEHKPFPTAYGAVRARLYPYGIPTRFAWFDMAVSVE</sequence>
<keyword evidence="2" id="KW-1185">Reference proteome</keyword>
<name>A0ABU9ARX5_9BACT</name>
<evidence type="ECO:0000313" key="2">
    <source>
        <dbReference type="Proteomes" id="UP001371305"/>
    </source>
</evidence>
<dbReference type="EMBL" id="JBBUKT010000002">
    <property type="protein sequence ID" value="MEK7950406.1"/>
    <property type="molecule type" value="Genomic_DNA"/>
</dbReference>
<organism evidence="1 2">
    <name type="scientific">Luteolibacter soli</name>
    <dbReference type="NCBI Taxonomy" id="3135280"/>
    <lineage>
        <taxon>Bacteria</taxon>
        <taxon>Pseudomonadati</taxon>
        <taxon>Verrucomicrobiota</taxon>
        <taxon>Verrucomicrobiia</taxon>
        <taxon>Verrucomicrobiales</taxon>
        <taxon>Verrucomicrobiaceae</taxon>
        <taxon>Luteolibacter</taxon>
    </lineage>
</organism>
<accession>A0ABU9ARX5</accession>
<reference evidence="1 2" key="1">
    <citation type="submission" date="2024-04" db="EMBL/GenBank/DDBJ databases">
        <title>Luteolibacter sp. isolated from soil.</title>
        <authorList>
            <person name="An J."/>
        </authorList>
    </citation>
    <scope>NUCLEOTIDE SEQUENCE [LARGE SCALE GENOMIC DNA]</scope>
    <source>
        <strain evidence="1 2">Y139</strain>
    </source>
</reference>
<comment type="caution">
    <text evidence="1">The sequence shown here is derived from an EMBL/GenBank/DDBJ whole genome shotgun (WGS) entry which is preliminary data.</text>
</comment>
<dbReference type="RefSeq" id="WP_341403950.1">
    <property type="nucleotide sequence ID" value="NZ_JBBUKT010000002.1"/>
</dbReference>
<evidence type="ECO:0000313" key="1">
    <source>
        <dbReference type="EMBL" id="MEK7950406.1"/>
    </source>
</evidence>
<dbReference type="Proteomes" id="UP001371305">
    <property type="component" value="Unassembled WGS sequence"/>
</dbReference>
<proteinExistence type="predicted"/>